<evidence type="ECO:0000256" key="6">
    <source>
        <dbReference type="ARBA" id="ARBA00023157"/>
    </source>
</evidence>
<accession>A0A6J0L632</accession>
<dbReference type="Proteomes" id="UP000504610">
    <property type="component" value="Chromosome 9"/>
</dbReference>
<organism evidence="10 11">
    <name type="scientific">Raphanus sativus</name>
    <name type="common">Radish</name>
    <name type="synonym">Raphanus raphanistrum var. sativus</name>
    <dbReference type="NCBI Taxonomy" id="3726"/>
    <lineage>
        <taxon>Eukaryota</taxon>
        <taxon>Viridiplantae</taxon>
        <taxon>Streptophyta</taxon>
        <taxon>Embryophyta</taxon>
        <taxon>Tracheophyta</taxon>
        <taxon>Spermatophyta</taxon>
        <taxon>Magnoliopsida</taxon>
        <taxon>eudicotyledons</taxon>
        <taxon>Gunneridae</taxon>
        <taxon>Pentapetalae</taxon>
        <taxon>rosids</taxon>
        <taxon>malvids</taxon>
        <taxon>Brassicales</taxon>
        <taxon>Brassicaceae</taxon>
        <taxon>Brassiceae</taxon>
        <taxon>Raphanus</taxon>
    </lineage>
</organism>
<dbReference type="GeneID" id="108826721"/>
<dbReference type="SMART" id="SM00645">
    <property type="entry name" value="Pept_C1"/>
    <property type="match status" value="1"/>
</dbReference>
<keyword evidence="2" id="KW-0645">Protease</keyword>
<dbReference type="GO" id="GO:0008234">
    <property type="term" value="F:cysteine-type peptidase activity"/>
    <property type="evidence" value="ECO:0007669"/>
    <property type="project" value="UniProtKB-KW"/>
</dbReference>
<dbReference type="Gene3D" id="3.90.70.10">
    <property type="entry name" value="Cysteine proteinases"/>
    <property type="match status" value="1"/>
</dbReference>
<evidence type="ECO:0000256" key="4">
    <source>
        <dbReference type="ARBA" id="ARBA00022801"/>
    </source>
</evidence>
<evidence type="ECO:0000256" key="7">
    <source>
        <dbReference type="SAM" id="SignalP"/>
    </source>
</evidence>
<reference evidence="11" key="2">
    <citation type="submission" date="2025-08" db="UniProtKB">
        <authorList>
            <consortium name="RefSeq"/>
        </authorList>
    </citation>
    <scope>IDENTIFICATION</scope>
    <source>
        <tissue evidence="11">Leaf</tissue>
    </source>
</reference>
<dbReference type="GO" id="GO:0006508">
    <property type="term" value="P:proteolysis"/>
    <property type="evidence" value="ECO:0007669"/>
    <property type="project" value="UniProtKB-KW"/>
</dbReference>
<keyword evidence="6" id="KW-1015">Disulfide bond</keyword>
<feature type="signal peptide" evidence="7">
    <location>
        <begin position="1"/>
        <end position="23"/>
    </location>
</feature>
<reference evidence="10" key="1">
    <citation type="journal article" date="2019" name="Database">
        <title>The radish genome database (RadishGD): an integrated information resource for radish genomics.</title>
        <authorList>
            <person name="Yu H.J."/>
            <person name="Baek S."/>
            <person name="Lee Y.J."/>
            <person name="Cho A."/>
            <person name="Mun J.H."/>
        </authorList>
    </citation>
    <scope>NUCLEOTIDE SEQUENCE [LARGE SCALE GENOMIC DNA]</scope>
    <source>
        <strain evidence="10">cv. WK10039</strain>
    </source>
</reference>
<keyword evidence="4" id="KW-0378">Hydrolase</keyword>
<evidence type="ECO:0000313" key="10">
    <source>
        <dbReference type="Proteomes" id="UP000504610"/>
    </source>
</evidence>
<keyword evidence="5" id="KW-0788">Thiol protease</keyword>
<dbReference type="InterPro" id="IPR013128">
    <property type="entry name" value="Peptidase_C1A"/>
</dbReference>
<keyword evidence="10" id="KW-1185">Reference proteome</keyword>
<protein>
    <submittedName>
        <fullName evidence="11">Mexicain-like</fullName>
    </submittedName>
</protein>
<evidence type="ECO:0000256" key="5">
    <source>
        <dbReference type="ARBA" id="ARBA00022807"/>
    </source>
</evidence>
<feature type="domain" description="Peptidase C1A papain C-terminal" evidence="8">
    <location>
        <begin position="128"/>
        <end position="338"/>
    </location>
</feature>
<dbReference type="RefSeq" id="XP_018455597.1">
    <property type="nucleotide sequence ID" value="XM_018600095.2"/>
</dbReference>
<evidence type="ECO:0000256" key="1">
    <source>
        <dbReference type="ARBA" id="ARBA00008455"/>
    </source>
</evidence>
<dbReference type="InterPro" id="IPR025661">
    <property type="entry name" value="Pept_asp_AS"/>
</dbReference>
<dbReference type="Pfam" id="PF08246">
    <property type="entry name" value="Inhibitor_I29"/>
    <property type="match status" value="1"/>
</dbReference>
<dbReference type="PROSITE" id="PS00139">
    <property type="entry name" value="THIOL_PROTEASE_CYS"/>
    <property type="match status" value="1"/>
</dbReference>
<dbReference type="InterPro" id="IPR038765">
    <property type="entry name" value="Papain-like_cys_pep_sf"/>
</dbReference>
<dbReference type="Pfam" id="PF00112">
    <property type="entry name" value="Peptidase_C1"/>
    <property type="match status" value="1"/>
</dbReference>
<dbReference type="PRINTS" id="PR00705">
    <property type="entry name" value="PAPAIN"/>
</dbReference>
<dbReference type="CDD" id="cd02248">
    <property type="entry name" value="Peptidase_C1A"/>
    <property type="match status" value="1"/>
</dbReference>
<dbReference type="SMART" id="SM00848">
    <property type="entry name" value="Inhibitor_I29"/>
    <property type="match status" value="1"/>
</dbReference>
<evidence type="ECO:0000313" key="11">
    <source>
        <dbReference type="RefSeq" id="XP_018455597.1"/>
    </source>
</evidence>
<dbReference type="PANTHER" id="PTHR12411">
    <property type="entry name" value="CYSTEINE PROTEASE FAMILY C1-RELATED"/>
    <property type="match status" value="1"/>
</dbReference>
<dbReference type="SUPFAM" id="SSF54001">
    <property type="entry name" value="Cysteine proteinases"/>
    <property type="match status" value="1"/>
</dbReference>
<sequence>MVSVMFVFVSLTIVSINLKNFQATSNVILDEQSIFDYYQKWMIQFSRVYNDDLEKDMRFKVFKKNLKFIEKFNNMGNHSYKLGVNEFTDMTKEEFLATYTGLRGINVTSLPEVVDQTMSSRKLNFSELYFIKDWRNEGAVTPVKNQRSCECCWAFSAVAAVEGLTKISGKYLVSLSEQQFVDCFNGCNTGNIEDSLKYITKNGIYSDSEYPYQGKPGKCRSPAGPAIMIKGYERVPSNNEIALLDAVLRQPVSVAIDSSTASFMHYKEGVFDVPDCGIETDHAVALVGYGVTEDGIKYWLAKNSWGKNWGEKGYMRIRRMVEWPEGMCGVAQFAFYPVV</sequence>
<dbReference type="KEGG" id="rsz:108826721"/>
<evidence type="ECO:0000259" key="9">
    <source>
        <dbReference type="SMART" id="SM00848"/>
    </source>
</evidence>
<feature type="chain" id="PRO_5026890366" evidence="7">
    <location>
        <begin position="24"/>
        <end position="339"/>
    </location>
</feature>
<proteinExistence type="inferred from homology"/>
<evidence type="ECO:0000256" key="3">
    <source>
        <dbReference type="ARBA" id="ARBA00022729"/>
    </source>
</evidence>
<comment type="similarity">
    <text evidence="1">Belongs to the peptidase C1 family.</text>
</comment>
<dbReference type="FunFam" id="3.90.70.10:FF:000067">
    <property type="entry name" value="Senescence-specific cysteine protease"/>
    <property type="match status" value="1"/>
</dbReference>
<dbReference type="PROSITE" id="PS00640">
    <property type="entry name" value="THIOL_PROTEASE_ASN"/>
    <property type="match status" value="1"/>
</dbReference>
<dbReference type="OrthoDB" id="190265at2759"/>
<dbReference type="AlphaFoldDB" id="A0A6J0L632"/>
<feature type="domain" description="Cathepsin propeptide inhibitor" evidence="9">
    <location>
        <begin position="38"/>
        <end position="95"/>
    </location>
</feature>
<dbReference type="InterPro" id="IPR000169">
    <property type="entry name" value="Pept_cys_AS"/>
</dbReference>
<name>A0A6J0L632_RAPSA</name>
<evidence type="ECO:0000259" key="8">
    <source>
        <dbReference type="SMART" id="SM00645"/>
    </source>
</evidence>
<dbReference type="InterPro" id="IPR013201">
    <property type="entry name" value="Prot_inhib_I29"/>
</dbReference>
<dbReference type="InterPro" id="IPR039417">
    <property type="entry name" value="Peptidase_C1A_papain-like"/>
</dbReference>
<dbReference type="InterPro" id="IPR025660">
    <property type="entry name" value="Pept_his_AS"/>
</dbReference>
<keyword evidence="3 7" id="KW-0732">Signal</keyword>
<dbReference type="InterPro" id="IPR000668">
    <property type="entry name" value="Peptidase_C1A_C"/>
</dbReference>
<gene>
    <name evidence="11" type="primary">LOC108826721</name>
</gene>
<evidence type="ECO:0000256" key="2">
    <source>
        <dbReference type="ARBA" id="ARBA00022670"/>
    </source>
</evidence>
<dbReference type="PROSITE" id="PS00639">
    <property type="entry name" value="THIOL_PROTEASE_HIS"/>
    <property type="match status" value="1"/>
</dbReference>